<feature type="domain" description="Glycoside hydrolase family 3 N-terminal" evidence="3">
    <location>
        <begin position="45"/>
        <end position="368"/>
    </location>
</feature>
<dbReference type="Proteomes" id="UP001156703">
    <property type="component" value="Unassembled WGS sequence"/>
</dbReference>
<feature type="chain" id="PRO_5046770386" evidence="2">
    <location>
        <begin position="19"/>
        <end position="794"/>
    </location>
</feature>
<dbReference type="Pfam" id="PF01915">
    <property type="entry name" value="Glyco_hydro_3_C"/>
    <property type="match status" value="1"/>
</dbReference>
<dbReference type="Gene3D" id="2.60.120.430">
    <property type="entry name" value="Galactose-binding lectin"/>
    <property type="match status" value="1"/>
</dbReference>
<dbReference type="InterPro" id="IPR002772">
    <property type="entry name" value="Glyco_hydro_3_C"/>
</dbReference>
<dbReference type="SUPFAM" id="SSF51445">
    <property type="entry name" value="(Trans)glycosidases"/>
    <property type="match status" value="1"/>
</dbReference>
<dbReference type="InterPro" id="IPR036962">
    <property type="entry name" value="Glyco_hydro_3_N_sf"/>
</dbReference>
<feature type="domain" description="Glycoside hydrolase family 3 C-terminal" evidence="4">
    <location>
        <begin position="410"/>
        <end position="619"/>
    </location>
</feature>
<keyword evidence="2" id="KW-0732">Signal</keyword>
<dbReference type="InterPro" id="IPR041443">
    <property type="entry name" value="Exop_C"/>
</dbReference>
<proteinExistence type="predicted"/>
<gene>
    <name evidence="6" type="primary">celD</name>
    <name evidence="6" type="ORF">GCM10007925_20650</name>
</gene>
<feature type="signal peptide" evidence="2">
    <location>
        <begin position="1"/>
        <end position="18"/>
    </location>
</feature>
<evidence type="ECO:0000256" key="1">
    <source>
        <dbReference type="ARBA" id="ARBA00022801"/>
    </source>
</evidence>
<dbReference type="Gene3D" id="3.40.50.1700">
    <property type="entry name" value="Glycoside hydrolase family 3 C-terminal domain"/>
    <property type="match status" value="1"/>
</dbReference>
<name>A0ABQ5Z9Q7_9SPHN</name>
<keyword evidence="1" id="KW-0378">Hydrolase</keyword>
<dbReference type="PRINTS" id="PR00133">
    <property type="entry name" value="GLHYDRLASE3"/>
</dbReference>
<sequence>MFALGAAALALSSCASMGDGTAAPATASKANHEAEIASLISRMSVERKVAQLVMPDISTITPADVRRYRFGTILNGGNSGPGNNDKAPAGEWIKLADAMWDASTAPMEDGGPVIPLLWGIDAVHGNNNVPGATIFPHNIGLGATRDRDLVRRIGAATAAEVAVTGIDWTFAPSVSVVRDDRWGRTYESYSEDPALVGRLGAAMVEGLQGKRGSPDFLSQRHVIATAKHFLGDGGTGGVDQGDTKGDMATIKAIHAAPYKPAIAAGVESVMASFSSVNGEKMHGSQQLLTGLLRRELGFRGLTVGDWNAHGQVLGCSNTDCPIALNAGLDVFMAPEEWKGLYETMVRQVRTGIIAQSRLDEAVARVLRVKFAYGLFDKPRPSARALGGRFDQLGSPEHRAIAREAVRKSLILLKNDGALPLRSNARVLVAGNGADSIARQAGGWSITWQGGGDLTNADFPGATSIYGGIAEALKAGGGQAVFAPDGETDQPVDAAIVVFGEEPYAEFLGDRKDLAYRDEASLALLKKLRARGIPVTAVFLSGRPMWVNPFLNAADAFVAAWLPGSEGGGIADLLIGNAQGRPRFDFTGRLSFSWPARCDADAGNGRDGAPLFRRGQGYGYRAAPPRRTYAADCAIYAAERLESSLFGRGRFSGLTLSASDAGGSAALVNGLGSSPGGRLVAKGVDRAAQEDSRQFNWTGPATLTLAPAAATNHDLLVDYAIDVAPQNPVRIGAQLDLRETLNVAAGKGWRQMRLPARCLGAAPWALAGEAGLSLRISAITLAPPSAYTGDCKGIF</sequence>
<dbReference type="Gene3D" id="3.20.20.300">
    <property type="entry name" value="Glycoside hydrolase, family 3, N-terminal domain"/>
    <property type="match status" value="1"/>
</dbReference>
<evidence type="ECO:0000259" key="4">
    <source>
        <dbReference type="Pfam" id="PF01915"/>
    </source>
</evidence>
<dbReference type="Pfam" id="PF18559">
    <property type="entry name" value="Exop_C"/>
    <property type="match status" value="1"/>
</dbReference>
<accession>A0ABQ5Z9Q7</accession>
<dbReference type="InterPro" id="IPR036881">
    <property type="entry name" value="Glyco_hydro_3_C_sf"/>
</dbReference>
<protein>
    <submittedName>
        <fullName evidence="6">1,4-beta-D-glucan glucohydrolase</fullName>
    </submittedName>
</protein>
<dbReference type="InterPro" id="IPR051915">
    <property type="entry name" value="Cellulose_Degrad_GH3"/>
</dbReference>
<organism evidence="6 7">
    <name type="scientific">Sphingomonas astaxanthinifaciens DSM 22298</name>
    <dbReference type="NCBI Taxonomy" id="1123267"/>
    <lineage>
        <taxon>Bacteria</taxon>
        <taxon>Pseudomonadati</taxon>
        <taxon>Pseudomonadota</taxon>
        <taxon>Alphaproteobacteria</taxon>
        <taxon>Sphingomonadales</taxon>
        <taxon>Sphingomonadaceae</taxon>
        <taxon>Sphingomonas</taxon>
    </lineage>
</organism>
<dbReference type="InterPro" id="IPR017853">
    <property type="entry name" value="GH"/>
</dbReference>
<keyword evidence="7" id="KW-1185">Reference proteome</keyword>
<dbReference type="PANTHER" id="PTHR30620:SF77">
    <property type="entry name" value="LYSOSOMAL BETA GLUCOSIDASE-LIKE"/>
    <property type="match status" value="1"/>
</dbReference>
<evidence type="ECO:0000256" key="2">
    <source>
        <dbReference type="SAM" id="SignalP"/>
    </source>
</evidence>
<comment type="caution">
    <text evidence="6">The sequence shown here is derived from an EMBL/GenBank/DDBJ whole genome shotgun (WGS) entry which is preliminary data.</text>
</comment>
<dbReference type="Pfam" id="PF00933">
    <property type="entry name" value="Glyco_hydro_3"/>
    <property type="match status" value="1"/>
</dbReference>
<reference evidence="7" key="1">
    <citation type="journal article" date="2019" name="Int. J. Syst. Evol. Microbiol.">
        <title>The Global Catalogue of Microorganisms (GCM) 10K type strain sequencing project: providing services to taxonomists for standard genome sequencing and annotation.</title>
        <authorList>
            <consortium name="The Broad Institute Genomics Platform"/>
            <consortium name="The Broad Institute Genome Sequencing Center for Infectious Disease"/>
            <person name="Wu L."/>
            <person name="Ma J."/>
        </authorList>
    </citation>
    <scope>NUCLEOTIDE SEQUENCE [LARGE SCALE GENOMIC DNA]</scope>
    <source>
        <strain evidence="7">NBRC 102146</strain>
    </source>
</reference>
<dbReference type="PANTHER" id="PTHR30620">
    <property type="entry name" value="PERIPLASMIC BETA-GLUCOSIDASE-RELATED"/>
    <property type="match status" value="1"/>
</dbReference>
<evidence type="ECO:0000313" key="6">
    <source>
        <dbReference type="EMBL" id="GLR48350.1"/>
    </source>
</evidence>
<evidence type="ECO:0000259" key="5">
    <source>
        <dbReference type="Pfam" id="PF18559"/>
    </source>
</evidence>
<dbReference type="SUPFAM" id="SSF52279">
    <property type="entry name" value="Beta-D-glucan exohydrolase, C-terminal domain"/>
    <property type="match status" value="1"/>
</dbReference>
<dbReference type="InterPro" id="IPR001764">
    <property type="entry name" value="Glyco_hydro_3_N"/>
</dbReference>
<dbReference type="EMBL" id="BSOO01000024">
    <property type="protein sequence ID" value="GLR48350.1"/>
    <property type="molecule type" value="Genomic_DNA"/>
</dbReference>
<evidence type="ECO:0000313" key="7">
    <source>
        <dbReference type="Proteomes" id="UP001156703"/>
    </source>
</evidence>
<feature type="domain" description="ExoP galactose-binding-like" evidence="5">
    <location>
        <begin position="672"/>
        <end position="761"/>
    </location>
</feature>
<evidence type="ECO:0000259" key="3">
    <source>
        <dbReference type="Pfam" id="PF00933"/>
    </source>
</evidence>